<evidence type="ECO:0000313" key="4">
    <source>
        <dbReference type="EMBL" id="OCL30888.1"/>
    </source>
</evidence>
<sequence length="217" mass="22719">MTRTKRITATLAGLVLTATLAACADQGATPPTATTSPTGSTSATATESESASASASSEVAAEHNDQDTTFAQMMIIHHEGAIEMSQLAIERAETPEVVALAERIAEAQGPEIEEMTAWLSAWGEDVSPGGHGGMDMGGMDMNGMSQEEMMTQLDGMSGADFDQAFLEAMIAHHEGAIGMAEQQLAEGQNPDAVALAEKIIADQQTEITEMQEMLTSL</sequence>
<dbReference type="InterPro" id="IPR012347">
    <property type="entry name" value="Ferritin-like"/>
</dbReference>
<accession>A0A1C0AGN9</accession>
<keyword evidence="5" id="KW-1185">Reference proteome</keyword>
<feature type="chain" id="PRO_5008643093" evidence="2">
    <location>
        <begin position="25"/>
        <end position="217"/>
    </location>
</feature>
<keyword evidence="2" id="KW-0732">Signal</keyword>
<feature type="domain" description="DUF305" evidence="3">
    <location>
        <begin position="67"/>
        <end position="214"/>
    </location>
</feature>
<dbReference type="PANTHER" id="PTHR36933:SF1">
    <property type="entry name" value="SLL0788 PROTEIN"/>
    <property type="match status" value="1"/>
</dbReference>
<protein>
    <submittedName>
        <fullName evidence="4">DUF305 domain-containing protein</fullName>
    </submittedName>
</protein>
<evidence type="ECO:0000313" key="5">
    <source>
        <dbReference type="Proteomes" id="UP000093501"/>
    </source>
</evidence>
<feature type="signal peptide" evidence="2">
    <location>
        <begin position="1"/>
        <end position="24"/>
    </location>
</feature>
<gene>
    <name evidence="4" type="ORF">BCR15_10495</name>
</gene>
<name>A0A1C0AGN9_9ACTN</name>
<feature type="compositionally biased region" description="Low complexity" evidence="1">
    <location>
        <begin position="27"/>
        <end position="59"/>
    </location>
</feature>
<dbReference type="PANTHER" id="PTHR36933">
    <property type="entry name" value="SLL0788 PROTEIN"/>
    <property type="match status" value="1"/>
</dbReference>
<organism evidence="4 5">
    <name type="scientific">Tessaracoccus lapidicaptus</name>
    <dbReference type="NCBI Taxonomy" id="1427523"/>
    <lineage>
        <taxon>Bacteria</taxon>
        <taxon>Bacillati</taxon>
        <taxon>Actinomycetota</taxon>
        <taxon>Actinomycetes</taxon>
        <taxon>Propionibacteriales</taxon>
        <taxon>Propionibacteriaceae</taxon>
        <taxon>Tessaracoccus</taxon>
    </lineage>
</organism>
<dbReference type="EMBL" id="MBQD01000027">
    <property type="protein sequence ID" value="OCL30888.1"/>
    <property type="molecule type" value="Genomic_DNA"/>
</dbReference>
<evidence type="ECO:0000259" key="3">
    <source>
        <dbReference type="Pfam" id="PF03713"/>
    </source>
</evidence>
<comment type="caution">
    <text evidence="4">The sequence shown here is derived from an EMBL/GenBank/DDBJ whole genome shotgun (WGS) entry which is preliminary data.</text>
</comment>
<dbReference type="RefSeq" id="WP_068752813.1">
    <property type="nucleotide sequence ID" value="NZ_MBQD01000027.1"/>
</dbReference>
<dbReference type="Proteomes" id="UP000093501">
    <property type="component" value="Unassembled WGS sequence"/>
</dbReference>
<proteinExistence type="predicted"/>
<evidence type="ECO:0000256" key="2">
    <source>
        <dbReference type="SAM" id="SignalP"/>
    </source>
</evidence>
<reference evidence="5" key="1">
    <citation type="submission" date="2016-07" db="EMBL/GenBank/DDBJ databases">
        <authorList>
            <person name="Florea S."/>
            <person name="Webb J.S."/>
            <person name="Jaromczyk J."/>
            <person name="Schardl C.L."/>
        </authorList>
    </citation>
    <scope>NUCLEOTIDE SEQUENCE [LARGE SCALE GENOMIC DNA]</scope>
    <source>
        <strain evidence="5">IPBSL-7</strain>
    </source>
</reference>
<evidence type="ECO:0000256" key="1">
    <source>
        <dbReference type="SAM" id="MobiDB-lite"/>
    </source>
</evidence>
<dbReference type="AlphaFoldDB" id="A0A1C0AGN9"/>
<feature type="region of interest" description="Disordered" evidence="1">
    <location>
        <begin position="27"/>
        <end position="62"/>
    </location>
</feature>
<dbReference type="Pfam" id="PF03713">
    <property type="entry name" value="DUF305"/>
    <property type="match status" value="1"/>
</dbReference>
<dbReference type="Gene3D" id="1.20.1260.10">
    <property type="match status" value="1"/>
</dbReference>
<dbReference type="PROSITE" id="PS51257">
    <property type="entry name" value="PROKAR_LIPOPROTEIN"/>
    <property type="match status" value="1"/>
</dbReference>
<dbReference type="InterPro" id="IPR005183">
    <property type="entry name" value="DUF305_CopM-like"/>
</dbReference>